<dbReference type="InterPro" id="IPR026591">
    <property type="entry name" value="Sirtuin_cat_small_dom_sf"/>
</dbReference>
<dbReference type="InterPro" id="IPR003000">
    <property type="entry name" value="Sirtuin"/>
</dbReference>
<comment type="similarity">
    <text evidence="3">Belongs to the sirtuin family. Class III subfamily.</text>
</comment>
<dbReference type="InterPro" id="IPR029035">
    <property type="entry name" value="DHS-like_NAD/FAD-binding_dom"/>
</dbReference>
<dbReference type="SUPFAM" id="SSF52467">
    <property type="entry name" value="DHS-like NAD/FAD-binding domain"/>
    <property type="match status" value="1"/>
</dbReference>
<dbReference type="AlphaFoldDB" id="A0A368LMX7"/>
<name>A0A368LMX7_9VIBR</name>
<comment type="cofactor">
    <cofactor evidence="3">
        <name>Zn(2+)</name>
        <dbReference type="ChEBI" id="CHEBI:29105"/>
    </cofactor>
    <text evidence="3">Binds 1 zinc ion per subunit.</text>
</comment>
<protein>
    <recommendedName>
        <fullName evidence="3">NAD-dependent protein deacylase</fullName>
        <ecNumber evidence="3">2.3.1.286</ecNumber>
    </recommendedName>
    <alternativeName>
        <fullName evidence="3">Regulatory protein SIR2 homolog</fullName>
    </alternativeName>
</protein>
<feature type="binding site" evidence="3">
    <location>
        <position position="139"/>
    </location>
    <ligand>
        <name>Zn(2+)</name>
        <dbReference type="ChEBI" id="CHEBI:29105"/>
    </ligand>
</feature>
<dbReference type="GO" id="GO:0005737">
    <property type="term" value="C:cytoplasm"/>
    <property type="evidence" value="ECO:0007669"/>
    <property type="project" value="UniProtKB-SubCell"/>
</dbReference>
<reference evidence="6 7" key="1">
    <citation type="journal article" date="2017" name="Elife">
        <title>Extensive horizontal gene transfer in cheese-associated bacteria.</title>
        <authorList>
            <person name="Bonham K.S."/>
            <person name="Wolfe B.E."/>
            <person name="Dutton R.J."/>
        </authorList>
    </citation>
    <scope>NUCLEOTIDE SEQUENCE [LARGE SCALE GENOMIC DNA]</scope>
    <source>
        <strain evidence="6 7">JB196</strain>
    </source>
</reference>
<feature type="binding site" evidence="3">
    <location>
        <position position="57"/>
    </location>
    <ligand>
        <name>substrate</name>
    </ligand>
</feature>
<dbReference type="GO" id="GO:0070403">
    <property type="term" value="F:NAD+ binding"/>
    <property type="evidence" value="ECO:0007669"/>
    <property type="project" value="UniProtKB-UniRule"/>
</dbReference>
<evidence type="ECO:0000256" key="2">
    <source>
        <dbReference type="ARBA" id="ARBA00023027"/>
    </source>
</evidence>
<feature type="binding site" evidence="3">
    <location>
        <position position="120"/>
    </location>
    <ligand>
        <name>Zn(2+)</name>
        <dbReference type="ChEBI" id="CHEBI:29105"/>
    </ligand>
</feature>
<comment type="caution">
    <text evidence="6">The sequence shown here is derived from an EMBL/GenBank/DDBJ whole genome shotgun (WGS) entry which is preliminary data.</text>
</comment>
<accession>A0A368LMX7</accession>
<keyword evidence="7" id="KW-1185">Reference proteome</keyword>
<comment type="caution">
    <text evidence="3 4">Lacks conserved residue(s) required for the propagation of feature annotation.</text>
</comment>
<evidence type="ECO:0000256" key="1">
    <source>
        <dbReference type="ARBA" id="ARBA00022679"/>
    </source>
</evidence>
<dbReference type="InterPro" id="IPR050134">
    <property type="entry name" value="NAD-dep_sirtuin_deacylases"/>
</dbReference>
<comment type="catalytic activity">
    <reaction evidence="3">
        <text>N(6)-acetyl-L-lysyl-[protein] + NAD(+) + H2O = 2''-O-acetyl-ADP-D-ribose + nicotinamide + L-lysyl-[protein]</text>
        <dbReference type="Rhea" id="RHEA:43636"/>
        <dbReference type="Rhea" id="RHEA-COMP:9752"/>
        <dbReference type="Rhea" id="RHEA-COMP:10731"/>
        <dbReference type="ChEBI" id="CHEBI:15377"/>
        <dbReference type="ChEBI" id="CHEBI:17154"/>
        <dbReference type="ChEBI" id="CHEBI:29969"/>
        <dbReference type="ChEBI" id="CHEBI:57540"/>
        <dbReference type="ChEBI" id="CHEBI:61930"/>
        <dbReference type="ChEBI" id="CHEBI:83767"/>
        <dbReference type="EC" id="2.3.1.286"/>
    </reaction>
</comment>
<dbReference type="EMBL" id="QPGL01000001">
    <property type="protein sequence ID" value="RCS73260.1"/>
    <property type="molecule type" value="Genomic_DNA"/>
</dbReference>
<dbReference type="GO" id="GO:0036054">
    <property type="term" value="F:protein-malonyllysine demalonylase activity"/>
    <property type="evidence" value="ECO:0007669"/>
    <property type="project" value="InterPro"/>
</dbReference>
<dbReference type="OrthoDB" id="9800582at2"/>
<evidence type="ECO:0000313" key="6">
    <source>
        <dbReference type="EMBL" id="RCS73260.1"/>
    </source>
</evidence>
<keyword evidence="3" id="KW-0862">Zinc</keyword>
<keyword evidence="3" id="KW-0963">Cytoplasm</keyword>
<dbReference type="CDD" id="cd01412">
    <property type="entry name" value="SIRT5_Af1_CobB"/>
    <property type="match status" value="1"/>
</dbReference>
<keyword evidence="1" id="KW-0808">Transferase</keyword>
<sequence>MHFPYQNIVILTGAGISAESGIQTFRSQDGLWENHKIEDVATPEGYIENPKLVQEFYNQRRASLHEPGLAPNSAHIALAELEKKLDGKVTVITQNIDNLHERAGSERIIHMHGELLKVRCPESNQVIEHIEGLSVEDLCHCCQIPNPLRPHIVWFGEMPLQMAEIYSIIEQADLFVSIGTSGVVYPAAGFVHDAKMHGAHTIEINLEPSAVQSEFLEKRYGKASIEVPKLVNELLS</sequence>
<dbReference type="GO" id="GO:0017136">
    <property type="term" value="F:histone deacetylase activity, NAD-dependent"/>
    <property type="evidence" value="ECO:0007669"/>
    <property type="project" value="TreeGrafter"/>
</dbReference>
<dbReference type="RefSeq" id="WP_086958394.1">
    <property type="nucleotide sequence ID" value="NZ_AP018680.1"/>
</dbReference>
<evidence type="ECO:0000256" key="4">
    <source>
        <dbReference type="PROSITE-ProRule" id="PRU00236"/>
    </source>
</evidence>
<feature type="binding site" evidence="3">
    <location>
        <position position="223"/>
    </location>
    <ligand>
        <name>NAD(+)</name>
        <dbReference type="ChEBI" id="CHEBI:57540"/>
    </ligand>
</feature>
<dbReference type="Pfam" id="PF02146">
    <property type="entry name" value="SIR2"/>
    <property type="match status" value="1"/>
</dbReference>
<dbReference type="EC" id="2.3.1.286" evidence="3"/>
<dbReference type="PANTHER" id="PTHR11085">
    <property type="entry name" value="NAD-DEPENDENT PROTEIN DEACYLASE SIRTUIN-5, MITOCHONDRIAL-RELATED"/>
    <property type="match status" value="1"/>
</dbReference>
<evidence type="ECO:0000313" key="7">
    <source>
        <dbReference type="Proteomes" id="UP000252479"/>
    </source>
</evidence>
<feature type="binding site" evidence="3">
    <location>
        <begin position="205"/>
        <end position="207"/>
    </location>
    <ligand>
        <name>NAD(+)</name>
        <dbReference type="ChEBI" id="CHEBI:57540"/>
    </ligand>
</feature>
<comment type="domain">
    <text evidence="3">2 residues (Tyr-57 and Arg-60) present in a large hydrophobic pocket are probably involved in substrate specificity. They are important for desuccinylation activity, but dispensable for deacetylation activity.</text>
</comment>
<feature type="binding site" evidence="3">
    <location>
        <begin position="179"/>
        <end position="181"/>
    </location>
    <ligand>
        <name>NAD(+)</name>
        <dbReference type="ChEBI" id="CHEBI:57540"/>
    </ligand>
</feature>
<dbReference type="GeneID" id="303188521"/>
<feature type="domain" description="Deacetylase sirtuin-type" evidence="5">
    <location>
        <begin position="1"/>
        <end position="236"/>
    </location>
</feature>
<dbReference type="NCBIfam" id="NF001755">
    <property type="entry name" value="PRK00481.1-5"/>
    <property type="match status" value="1"/>
</dbReference>
<comment type="subcellular location">
    <subcellularLocation>
        <location evidence="3">Cytoplasm</location>
    </subcellularLocation>
</comment>
<dbReference type="HAMAP" id="MF_01121">
    <property type="entry name" value="Sirtuin_ClassIII"/>
    <property type="match status" value="1"/>
</dbReference>
<feature type="binding site" evidence="3">
    <location>
        <begin position="94"/>
        <end position="97"/>
    </location>
    <ligand>
        <name>NAD(+)</name>
        <dbReference type="ChEBI" id="CHEBI:57540"/>
    </ligand>
</feature>
<feature type="active site" description="Proton acceptor" evidence="3">
    <location>
        <position position="112"/>
    </location>
</feature>
<organism evidence="6 7">
    <name type="scientific">Vibrio casei</name>
    <dbReference type="NCBI Taxonomy" id="673372"/>
    <lineage>
        <taxon>Bacteria</taxon>
        <taxon>Pseudomonadati</taxon>
        <taxon>Pseudomonadota</taxon>
        <taxon>Gammaproteobacteria</taxon>
        <taxon>Vibrionales</taxon>
        <taxon>Vibrionaceae</taxon>
        <taxon>Vibrio</taxon>
    </lineage>
</organism>
<feature type="binding site" evidence="3">
    <location>
        <position position="60"/>
    </location>
    <ligand>
        <name>substrate</name>
    </ligand>
</feature>
<dbReference type="PANTHER" id="PTHR11085:SF4">
    <property type="entry name" value="NAD-DEPENDENT PROTEIN DEACYLASE"/>
    <property type="match status" value="1"/>
</dbReference>
<feature type="binding site" evidence="3">
    <location>
        <begin position="13"/>
        <end position="32"/>
    </location>
    <ligand>
        <name>NAD(+)</name>
        <dbReference type="ChEBI" id="CHEBI:57540"/>
    </ligand>
</feature>
<dbReference type="PROSITE" id="PS50305">
    <property type="entry name" value="SIRTUIN"/>
    <property type="match status" value="1"/>
</dbReference>
<comment type="catalytic activity">
    <reaction evidence="3">
        <text>N(6)-succinyl-L-lysyl-[protein] + NAD(+) + H2O = 2''-O-succinyl-ADP-D-ribose + nicotinamide + L-lysyl-[protein]</text>
        <dbReference type="Rhea" id="RHEA:47668"/>
        <dbReference type="Rhea" id="RHEA-COMP:9752"/>
        <dbReference type="Rhea" id="RHEA-COMP:11877"/>
        <dbReference type="ChEBI" id="CHEBI:15377"/>
        <dbReference type="ChEBI" id="CHEBI:17154"/>
        <dbReference type="ChEBI" id="CHEBI:29969"/>
        <dbReference type="ChEBI" id="CHEBI:57540"/>
        <dbReference type="ChEBI" id="CHEBI:87830"/>
        <dbReference type="ChEBI" id="CHEBI:87832"/>
    </reaction>
</comment>
<dbReference type="GO" id="GO:0008270">
    <property type="term" value="F:zinc ion binding"/>
    <property type="evidence" value="ECO:0007669"/>
    <property type="project" value="UniProtKB-UniRule"/>
</dbReference>
<evidence type="ECO:0000256" key="3">
    <source>
        <dbReference type="HAMAP-Rule" id="MF_01121"/>
    </source>
</evidence>
<comment type="function">
    <text evidence="3">NAD-dependent lysine deacetylase and desuccinylase that specifically removes acetyl and succinyl groups on target proteins. Modulates the activities of several proteins which are inactive in their acylated form.</text>
</comment>
<dbReference type="Gene3D" id="3.30.1600.10">
    <property type="entry name" value="SIR2/SIRT2 'Small Domain"/>
    <property type="match status" value="1"/>
</dbReference>
<keyword evidence="3" id="KW-0479">Metal-binding</keyword>
<gene>
    <name evidence="3" type="primary">cobB</name>
    <name evidence="6" type="ORF">CIK83_06290</name>
</gene>
<dbReference type="GO" id="GO:0036055">
    <property type="term" value="F:protein-succinyllysine desuccinylase activity"/>
    <property type="evidence" value="ECO:0007669"/>
    <property type="project" value="UniProtKB-UniRule"/>
</dbReference>
<dbReference type="InterPro" id="IPR027546">
    <property type="entry name" value="Sirtuin_class_III"/>
</dbReference>
<dbReference type="Proteomes" id="UP000252479">
    <property type="component" value="Unassembled WGS sequence"/>
</dbReference>
<dbReference type="Gene3D" id="3.40.50.1220">
    <property type="entry name" value="TPP-binding domain"/>
    <property type="match status" value="1"/>
</dbReference>
<keyword evidence="2 3" id="KW-0520">NAD</keyword>
<dbReference type="InterPro" id="IPR026590">
    <property type="entry name" value="Ssirtuin_cat_dom"/>
</dbReference>
<evidence type="ECO:0000259" key="5">
    <source>
        <dbReference type="PROSITE" id="PS50305"/>
    </source>
</evidence>
<proteinExistence type="inferred from homology"/>